<reference evidence="2 5" key="2">
    <citation type="journal article" date="2012" name="PLoS ONE">
        <title>Evolution of Burkholderia pseudomallei in recurrent melioidosis.</title>
        <authorList>
            <person name="Hayden H.S."/>
            <person name="Lim R."/>
            <person name="Brittnacher M.J."/>
            <person name="Sims E.H."/>
            <person name="Ramage E.R."/>
            <person name="Fong C."/>
            <person name="Wu Z."/>
            <person name="Crist E."/>
            <person name="Chang J."/>
            <person name="Zhou Y."/>
            <person name="Radey M."/>
            <person name="Rohmer L."/>
            <person name="Haugen E."/>
            <person name="Gillett W."/>
            <person name="Wuthiekanun V."/>
            <person name="Peacock S.J."/>
            <person name="Kaul R."/>
            <person name="Miller S.I."/>
            <person name="Manoil C."/>
            <person name="Jacobs M.A."/>
        </authorList>
    </citation>
    <scope>NUCLEOTIDE SEQUENCE [LARGE SCALE GENOMIC DNA]</scope>
    <source>
        <strain evidence="2 5">1026b</strain>
    </source>
</reference>
<dbReference type="KEGG" id="bpz:BP1026B_I2303"/>
<organism evidence="2 5">
    <name type="scientific">Burkholderia pseudomallei (strain 1026b)</name>
    <dbReference type="NCBI Taxonomy" id="884204"/>
    <lineage>
        <taxon>Bacteria</taxon>
        <taxon>Pseudomonadati</taxon>
        <taxon>Pseudomonadota</taxon>
        <taxon>Betaproteobacteria</taxon>
        <taxon>Burkholderiales</taxon>
        <taxon>Burkholderiaceae</taxon>
        <taxon>Burkholderia</taxon>
        <taxon>pseudomallei group</taxon>
    </lineage>
</organism>
<evidence type="ECO:0000313" key="5">
    <source>
        <dbReference type="Proteomes" id="UP000010087"/>
    </source>
</evidence>
<evidence type="ECO:0000313" key="3">
    <source>
        <dbReference type="EMBL" id="AFI68039.1"/>
    </source>
</evidence>
<reference evidence="2" key="1">
    <citation type="submission" date="2011-03" db="EMBL/GenBank/DDBJ databases">
        <authorList>
            <person name="Hayden H.H."/>
            <person name="Brittnacher M.J."/>
            <person name="Wu Z."/>
            <person name="Lim R."/>
            <person name="Sims E."/>
            <person name="Chang J."/>
            <person name="Fong C."/>
            <person name="Radey M."/>
            <person name="Rohmer L."/>
            <person name="Zhou Y."/>
            <person name="Gillett W."/>
            <person name="Haugen E."/>
            <person name="Bovee D."/>
            <person name="Jewett D."/>
            <person name="McMonagle E."/>
            <person name="Guenthner D."/>
            <person name="Levy R."/>
            <person name="Olson M.V."/>
            <person name="Miller S.I."/>
            <person name="Kaul R."/>
            <person name="Jacobs M.A."/>
        </authorList>
    </citation>
    <scope>NUCLEOTIDE SEQUENCE</scope>
    <source>
        <strain evidence="2">1026b</strain>
    </source>
</reference>
<dbReference type="Proteomes" id="UP000010087">
    <property type="component" value="Chromosome 2"/>
</dbReference>
<evidence type="ECO:0000313" key="4">
    <source>
        <dbReference type="EMBL" id="AFI68660.1"/>
    </source>
</evidence>
<dbReference type="EMBL" id="CP002833">
    <property type="protein sequence ID" value="AFI68039.1"/>
    <property type="molecule type" value="Genomic_DNA"/>
</dbReference>
<accession>A0A0H3HRN7</accession>
<evidence type="ECO:0000313" key="1">
    <source>
        <dbReference type="EMBL" id="AFI64934.1"/>
    </source>
</evidence>
<dbReference type="AlphaFoldDB" id="A0A0H3HRN7"/>
<gene>
    <name evidence="1" type="ordered locus">BP1026B_I0266</name>
    <name evidence="2" type="ordered locus">BP1026B_I2303</name>
    <name evidence="3" type="ordered locus">BP1026B_I3466</name>
    <name evidence="4" type="ordered locus">BP1026B_II0385</name>
</gene>
<dbReference type="EMBL" id="CP002833">
    <property type="protein sequence ID" value="AFI66908.1"/>
    <property type="molecule type" value="Genomic_DNA"/>
</dbReference>
<dbReference type="KEGG" id="bpz:BP1026B_I3466"/>
<dbReference type="KEGG" id="bpz:BP1026B_II0385"/>
<evidence type="ECO:0000313" key="2">
    <source>
        <dbReference type="EMBL" id="AFI66908.1"/>
    </source>
</evidence>
<dbReference type="KEGG" id="bpz:BP1026B_I0266"/>
<dbReference type="EMBL" id="CP002834">
    <property type="protein sequence ID" value="AFI68660.1"/>
    <property type="molecule type" value="Genomic_DNA"/>
</dbReference>
<dbReference type="EMBL" id="CP002833">
    <property type="protein sequence ID" value="AFI64934.1"/>
    <property type="molecule type" value="Genomic_DNA"/>
</dbReference>
<proteinExistence type="predicted"/>
<dbReference type="Proteomes" id="UP000010087">
    <property type="component" value="Chromosome 1"/>
</dbReference>
<sequence>MLKNDSRYSFLHHSDWLNRQWVRFDSFSRTQSNIIHWGSLRE</sequence>
<name>A0A0H3HRN7_BURP2</name>
<protein>
    <submittedName>
        <fullName evidence="2">Uncharacterized protein</fullName>
    </submittedName>
</protein>